<keyword evidence="1" id="KW-0238">DNA-binding</keyword>
<name>A0A9Q1FY19_SYNKA</name>
<dbReference type="GO" id="GO:0003677">
    <property type="term" value="F:DNA binding"/>
    <property type="evidence" value="ECO:0007669"/>
    <property type="project" value="UniProtKB-KW"/>
</dbReference>
<comment type="caution">
    <text evidence="2">The sequence shown here is derived from an EMBL/GenBank/DDBJ whole genome shotgun (WGS) entry which is preliminary data.</text>
</comment>
<dbReference type="PANTHER" id="PTHR34605">
    <property type="entry name" value="PHAGE_INTEGRASE DOMAIN-CONTAINING PROTEIN"/>
    <property type="match status" value="1"/>
</dbReference>
<accession>A0A9Q1FY19</accession>
<dbReference type="InterPro" id="IPR052925">
    <property type="entry name" value="Phage_Integrase-like_Recomb"/>
</dbReference>
<dbReference type="Proteomes" id="UP001152622">
    <property type="component" value="Chromosome 3"/>
</dbReference>
<evidence type="ECO:0000313" key="2">
    <source>
        <dbReference type="EMBL" id="KAJ8369893.1"/>
    </source>
</evidence>
<dbReference type="Gene3D" id="1.10.150.130">
    <property type="match status" value="1"/>
</dbReference>
<gene>
    <name evidence="2" type="ORF">SKAU_G00099210</name>
</gene>
<evidence type="ECO:0000313" key="3">
    <source>
        <dbReference type="Proteomes" id="UP001152622"/>
    </source>
</evidence>
<dbReference type="EMBL" id="JAINUF010000003">
    <property type="protein sequence ID" value="KAJ8369893.1"/>
    <property type="molecule type" value="Genomic_DNA"/>
</dbReference>
<dbReference type="OrthoDB" id="8906724at2759"/>
<organism evidence="2 3">
    <name type="scientific">Synaphobranchus kaupii</name>
    <name type="common">Kaup's arrowtooth eel</name>
    <dbReference type="NCBI Taxonomy" id="118154"/>
    <lineage>
        <taxon>Eukaryota</taxon>
        <taxon>Metazoa</taxon>
        <taxon>Chordata</taxon>
        <taxon>Craniata</taxon>
        <taxon>Vertebrata</taxon>
        <taxon>Euteleostomi</taxon>
        <taxon>Actinopterygii</taxon>
        <taxon>Neopterygii</taxon>
        <taxon>Teleostei</taxon>
        <taxon>Anguilliformes</taxon>
        <taxon>Synaphobranchidae</taxon>
        <taxon>Synaphobranchus</taxon>
    </lineage>
</organism>
<dbReference type="InterPro" id="IPR010998">
    <property type="entry name" value="Integrase_recombinase_N"/>
</dbReference>
<keyword evidence="3" id="KW-1185">Reference proteome</keyword>
<reference evidence="2" key="1">
    <citation type="journal article" date="2023" name="Science">
        <title>Genome structures resolve the early diversification of teleost fishes.</title>
        <authorList>
            <person name="Parey E."/>
            <person name="Louis A."/>
            <person name="Montfort J."/>
            <person name="Bouchez O."/>
            <person name="Roques C."/>
            <person name="Iampietro C."/>
            <person name="Lluch J."/>
            <person name="Castinel A."/>
            <person name="Donnadieu C."/>
            <person name="Desvignes T."/>
            <person name="Floi Bucao C."/>
            <person name="Jouanno E."/>
            <person name="Wen M."/>
            <person name="Mejri S."/>
            <person name="Dirks R."/>
            <person name="Jansen H."/>
            <person name="Henkel C."/>
            <person name="Chen W.J."/>
            <person name="Zahm M."/>
            <person name="Cabau C."/>
            <person name="Klopp C."/>
            <person name="Thompson A.W."/>
            <person name="Robinson-Rechavi M."/>
            <person name="Braasch I."/>
            <person name="Lecointre G."/>
            <person name="Bobe J."/>
            <person name="Postlethwait J.H."/>
            <person name="Berthelot C."/>
            <person name="Roest Crollius H."/>
            <person name="Guiguen Y."/>
        </authorList>
    </citation>
    <scope>NUCLEOTIDE SEQUENCE</scope>
    <source>
        <strain evidence="2">WJC10195</strain>
    </source>
</reference>
<dbReference type="PANTHER" id="PTHR34605:SF3">
    <property type="entry name" value="P CELL-TYPE AGGLUTINATION PROTEIN MAP4-LIKE-RELATED"/>
    <property type="match status" value="1"/>
</dbReference>
<dbReference type="AlphaFoldDB" id="A0A9Q1FY19"/>
<protein>
    <submittedName>
        <fullName evidence="2">Uncharacterized protein</fullName>
    </submittedName>
</protein>
<proteinExistence type="predicted"/>
<evidence type="ECO:0000256" key="1">
    <source>
        <dbReference type="ARBA" id="ARBA00023125"/>
    </source>
</evidence>
<sequence length="343" mass="38568">MCQQPLHYGQTRPWKQGFLAQPTSLPVKPVFPPRALPPIVTDQFPQHHSRLDRSHTTTDSALQEAAYEIIPIVAASARWGQEWFRKVILIHSDNIVVPIINRGKSSCLYIMPFMQCLTWLSVSHQFIIRASHQSVFSVLTPSSLSSYWTAWKCFQNFHSIHPGHFPTLNLLTICSFITYSSTASSLCTSTIRAYLAGIDHFTKLLTESPCLAINHPQVSLLLNGLSPCEPLVHHLLLRHACQAQPNPLTHTGSVASRHWFHAHLKNVQNLLGYPVDSFSRNSFRIGAASTVSRLCIPDHTVQLLGYWSSQAYYSYIRLDTSSLRNAHSILVTPHLNGPNQLPQ</sequence>